<gene>
    <name evidence="1" type="ORF">OMQ_01854</name>
</gene>
<evidence type="ECO:0000313" key="1">
    <source>
        <dbReference type="EMBL" id="EOT27940.1"/>
    </source>
</evidence>
<dbReference type="Gene3D" id="3.60.110.10">
    <property type="entry name" value="Carbon-nitrogen hydrolase"/>
    <property type="match status" value="1"/>
</dbReference>
<sequence length="48" mass="5620">MIVDPLGNILLELDDSEGFGRKEINMQEVSDVRKGFPVFEDRRTNLYY</sequence>
<dbReference type="SUPFAM" id="SSF56317">
    <property type="entry name" value="Carbon-nitrogen hydrolase"/>
    <property type="match status" value="1"/>
</dbReference>
<proteinExistence type="predicted"/>
<dbReference type="AlphaFoldDB" id="S0NL81"/>
<accession>S0NL81</accession>
<organism evidence="1 2">
    <name type="scientific">Enterococcus saccharolyticus subsp. saccharolyticus ATCC 43076</name>
    <dbReference type="NCBI Taxonomy" id="1139996"/>
    <lineage>
        <taxon>Bacteria</taxon>
        <taxon>Bacillati</taxon>
        <taxon>Bacillota</taxon>
        <taxon>Bacilli</taxon>
        <taxon>Lactobacillales</taxon>
        <taxon>Enterococcaceae</taxon>
        <taxon>Enterococcus</taxon>
    </lineage>
</organism>
<dbReference type="STRING" id="41997.RV16_GL001154"/>
<dbReference type="Proteomes" id="UP000014136">
    <property type="component" value="Unassembled WGS sequence"/>
</dbReference>
<dbReference type="EMBL" id="AHYT01000009">
    <property type="protein sequence ID" value="EOT27940.1"/>
    <property type="molecule type" value="Genomic_DNA"/>
</dbReference>
<comment type="caution">
    <text evidence="1">The sequence shown here is derived from an EMBL/GenBank/DDBJ whole genome shotgun (WGS) entry which is preliminary data.</text>
</comment>
<dbReference type="HOGENOM" id="CLU_3152575_0_0_9"/>
<protein>
    <recommendedName>
        <fullName evidence="3">CN hydrolase domain-containing protein</fullName>
    </recommendedName>
</protein>
<dbReference type="PATRIC" id="fig|1139996.3.peg.1826"/>
<name>S0NL81_9ENTE</name>
<keyword evidence="2" id="KW-1185">Reference proteome</keyword>
<evidence type="ECO:0000313" key="2">
    <source>
        <dbReference type="Proteomes" id="UP000014136"/>
    </source>
</evidence>
<dbReference type="InterPro" id="IPR036526">
    <property type="entry name" value="C-N_Hydrolase_sf"/>
</dbReference>
<evidence type="ECO:0008006" key="3">
    <source>
        <dbReference type="Google" id="ProtNLM"/>
    </source>
</evidence>
<reference evidence="1 2" key="1">
    <citation type="submission" date="2013-03" db="EMBL/GenBank/DDBJ databases">
        <title>The Genome Sequence of Enterococcus saccharolyticus ATCC_43076 (Illumina only assembly).</title>
        <authorList>
            <consortium name="The Broad Institute Genomics Platform"/>
            <consortium name="The Broad Institute Genome Sequencing Center for Infectious Disease"/>
            <person name="Earl A."/>
            <person name="Russ C."/>
            <person name="Gilmore M."/>
            <person name="Surin D."/>
            <person name="Walker B."/>
            <person name="Young S."/>
            <person name="Zeng Q."/>
            <person name="Gargeya S."/>
            <person name="Fitzgerald M."/>
            <person name="Haas B."/>
            <person name="Abouelleil A."/>
            <person name="Allen A.W."/>
            <person name="Alvarado L."/>
            <person name="Arachchi H.M."/>
            <person name="Berlin A.M."/>
            <person name="Chapman S.B."/>
            <person name="Gainer-Dewar J."/>
            <person name="Goldberg J."/>
            <person name="Griggs A."/>
            <person name="Gujja S."/>
            <person name="Hansen M."/>
            <person name="Howarth C."/>
            <person name="Imamovic A."/>
            <person name="Ireland A."/>
            <person name="Larimer J."/>
            <person name="McCowan C."/>
            <person name="Murphy C."/>
            <person name="Pearson M."/>
            <person name="Poon T.W."/>
            <person name="Priest M."/>
            <person name="Roberts A."/>
            <person name="Saif S."/>
            <person name="Shea T."/>
            <person name="Sisk P."/>
            <person name="Sykes S."/>
            <person name="Wortman J."/>
            <person name="Nusbaum C."/>
            <person name="Birren B."/>
        </authorList>
    </citation>
    <scope>NUCLEOTIDE SEQUENCE [LARGE SCALE GENOMIC DNA]</scope>
    <source>
        <strain evidence="1 2">ATCC 43076</strain>
    </source>
</reference>